<protein>
    <recommendedName>
        <fullName evidence="4">Extracellular membrane protein CFEM domain-containing protein</fullName>
    </recommendedName>
</protein>
<evidence type="ECO:0000256" key="1">
    <source>
        <dbReference type="SAM" id="SignalP"/>
    </source>
</evidence>
<name>A0ABR3J9G3_9AGAR</name>
<comment type="caution">
    <text evidence="2">The sequence shown here is derived from an EMBL/GenBank/DDBJ whole genome shotgun (WGS) entry which is preliminary data.</text>
</comment>
<feature type="chain" id="PRO_5045477465" description="Extracellular membrane protein CFEM domain-containing protein" evidence="1">
    <location>
        <begin position="21"/>
        <end position="120"/>
    </location>
</feature>
<dbReference type="EMBL" id="JASNQZ010000010">
    <property type="protein sequence ID" value="KAL0952304.1"/>
    <property type="molecule type" value="Genomic_DNA"/>
</dbReference>
<reference evidence="3" key="1">
    <citation type="submission" date="2024-06" db="EMBL/GenBank/DDBJ databases">
        <title>Multi-omics analyses provide insights into the biosynthesis of the anticancer antibiotic pleurotin in Hohenbuehelia grisea.</title>
        <authorList>
            <person name="Weaver J.A."/>
            <person name="Alberti F."/>
        </authorList>
    </citation>
    <scope>NUCLEOTIDE SEQUENCE [LARGE SCALE GENOMIC DNA]</scope>
    <source>
        <strain evidence="3">T-177</strain>
    </source>
</reference>
<accession>A0ABR3J9G3</accession>
<keyword evidence="1" id="KW-0732">Signal</keyword>
<sequence length="120" mass="12739">MRSFSVVAALFFLLASRALAFTLSVGKVDLAVADILAIPDSPVKQACAAQCTQADQALRACNDDASCLCGPNTVSPLQACEQCMFTELIRTNKPLPDFRAGSTPVLAGMHSRFVVLSTIF</sequence>
<keyword evidence="3" id="KW-1185">Reference proteome</keyword>
<evidence type="ECO:0000313" key="3">
    <source>
        <dbReference type="Proteomes" id="UP001556367"/>
    </source>
</evidence>
<organism evidence="2 3">
    <name type="scientific">Hohenbuehelia grisea</name>
    <dbReference type="NCBI Taxonomy" id="104357"/>
    <lineage>
        <taxon>Eukaryota</taxon>
        <taxon>Fungi</taxon>
        <taxon>Dikarya</taxon>
        <taxon>Basidiomycota</taxon>
        <taxon>Agaricomycotina</taxon>
        <taxon>Agaricomycetes</taxon>
        <taxon>Agaricomycetidae</taxon>
        <taxon>Agaricales</taxon>
        <taxon>Pleurotineae</taxon>
        <taxon>Pleurotaceae</taxon>
        <taxon>Hohenbuehelia</taxon>
    </lineage>
</organism>
<evidence type="ECO:0008006" key="4">
    <source>
        <dbReference type="Google" id="ProtNLM"/>
    </source>
</evidence>
<feature type="signal peptide" evidence="1">
    <location>
        <begin position="1"/>
        <end position="20"/>
    </location>
</feature>
<gene>
    <name evidence="2" type="ORF">HGRIS_006592</name>
</gene>
<evidence type="ECO:0000313" key="2">
    <source>
        <dbReference type="EMBL" id="KAL0952304.1"/>
    </source>
</evidence>
<dbReference type="Proteomes" id="UP001556367">
    <property type="component" value="Unassembled WGS sequence"/>
</dbReference>
<proteinExistence type="predicted"/>